<evidence type="ECO:0000259" key="1">
    <source>
        <dbReference type="Pfam" id="PF06230"/>
    </source>
</evidence>
<evidence type="ECO:0000313" key="4">
    <source>
        <dbReference type="Proteomes" id="UP000254701"/>
    </source>
</evidence>
<name>A0A380WLU0_AMIAI</name>
<dbReference type="Gene3D" id="3.40.50.20">
    <property type="match status" value="1"/>
</dbReference>
<protein>
    <submittedName>
        <fullName evidence="3">Uncharacterized protein conserved in bacteria</fullName>
    </submittedName>
</protein>
<dbReference type="AlphaFoldDB" id="A0A380WLU0"/>
<dbReference type="PANTHER" id="PTHR39962:SF1">
    <property type="entry name" value="LPXI FAMILY PROTEIN"/>
    <property type="match status" value="1"/>
</dbReference>
<evidence type="ECO:0000313" key="3">
    <source>
        <dbReference type="EMBL" id="SUU89758.1"/>
    </source>
</evidence>
<sequence>MTKAEGGKRINLSAADRVAVVAGSGRLPVNVADSLAEAGHKPFIVLIDGETDPGTSLWSYAGERLAIEQFASLMPLLKRHDITHCVLAGGISRRPVWRAIRPSIALLRVLPRALAALARGDDGLLRILVTTIEENGIKVVGAHQVVPELLAVAGSMGALAPQQSDWADLRAGQEAARTIGALDVGQAAVAIGGRAIALEGIEGTDLLLERVRELRDNGRIAGRKRGVLVKCAKPNQELRADLPTIGPATVDAAHAAGLAGIGIEAGRSLVLDYGEVVERADRLGLFVIGLSGEGNER</sequence>
<dbReference type="Gene3D" id="3.40.140.80">
    <property type="match status" value="1"/>
</dbReference>
<dbReference type="Proteomes" id="UP000254701">
    <property type="component" value="Unassembled WGS sequence"/>
</dbReference>
<reference evidence="3 4" key="1">
    <citation type="submission" date="2018-06" db="EMBL/GenBank/DDBJ databases">
        <authorList>
            <consortium name="Pathogen Informatics"/>
            <person name="Doyle S."/>
        </authorList>
    </citation>
    <scope>NUCLEOTIDE SEQUENCE [LARGE SCALE GENOMIC DNA]</scope>
    <source>
        <strain evidence="3 4">NCTC10684</strain>
    </source>
</reference>
<dbReference type="EMBL" id="UFSM01000001">
    <property type="protein sequence ID" value="SUU89758.1"/>
    <property type="molecule type" value="Genomic_DNA"/>
</dbReference>
<dbReference type="Pfam" id="PF17930">
    <property type="entry name" value="LpxI_N"/>
    <property type="match status" value="1"/>
</dbReference>
<gene>
    <name evidence="3" type="ORF">NCTC10684_03000</name>
</gene>
<evidence type="ECO:0000259" key="2">
    <source>
        <dbReference type="Pfam" id="PF17930"/>
    </source>
</evidence>
<accession>A0A380WLU0</accession>
<dbReference type="RefSeq" id="WP_115731861.1">
    <property type="nucleotide sequence ID" value="NZ_BAAAVY010000002.1"/>
</dbReference>
<proteinExistence type="predicted"/>
<organism evidence="3 4">
    <name type="scientific">Aminobacter aminovorans</name>
    <name type="common">Chelatobacter heintzii</name>
    <dbReference type="NCBI Taxonomy" id="83263"/>
    <lineage>
        <taxon>Bacteria</taxon>
        <taxon>Pseudomonadati</taxon>
        <taxon>Pseudomonadota</taxon>
        <taxon>Alphaproteobacteria</taxon>
        <taxon>Hyphomicrobiales</taxon>
        <taxon>Phyllobacteriaceae</taxon>
        <taxon>Aminobacter</taxon>
    </lineage>
</organism>
<dbReference type="InterPro" id="IPR010415">
    <property type="entry name" value="LpxI_C"/>
</dbReference>
<dbReference type="InterPro" id="IPR053174">
    <property type="entry name" value="LpxI"/>
</dbReference>
<dbReference type="Pfam" id="PF06230">
    <property type="entry name" value="LpxI_C"/>
    <property type="match status" value="1"/>
</dbReference>
<dbReference type="InterPro" id="IPR041255">
    <property type="entry name" value="LpxI_N"/>
</dbReference>
<feature type="domain" description="LpxI N-terminal" evidence="2">
    <location>
        <begin position="17"/>
        <end position="149"/>
    </location>
</feature>
<dbReference type="PANTHER" id="PTHR39962">
    <property type="entry name" value="BLL4848 PROTEIN"/>
    <property type="match status" value="1"/>
</dbReference>
<dbReference type="InterPro" id="IPR043167">
    <property type="entry name" value="LpxI_C_sf"/>
</dbReference>
<feature type="domain" description="LpxI C-terminal" evidence="1">
    <location>
        <begin position="153"/>
        <end position="288"/>
    </location>
</feature>
<dbReference type="OrthoDB" id="9789836at2"/>